<dbReference type="EMBL" id="FLOC01000011">
    <property type="protein sequence ID" value="SBS32011.1"/>
    <property type="molecule type" value="Genomic_DNA"/>
</dbReference>
<reference evidence="2 3" key="1">
    <citation type="submission" date="2016-06" db="EMBL/GenBank/DDBJ databases">
        <authorList>
            <person name="Kjaerup R.B."/>
            <person name="Dalgaard T.S."/>
            <person name="Juul-Madsen H.R."/>
        </authorList>
    </citation>
    <scope>NUCLEOTIDE SEQUENCE [LARGE SCALE GENOMIC DNA]</scope>
    <source>
        <strain evidence="2 3">CECT 5080</strain>
    </source>
</reference>
<gene>
    <name evidence="2" type="ORF">MAQ5080_02137</name>
</gene>
<dbReference type="InterPro" id="IPR029058">
    <property type="entry name" value="AB_hydrolase_fold"/>
</dbReference>
<protein>
    <submittedName>
        <fullName evidence="2">Alpha/beta hydrolase family protein</fullName>
    </submittedName>
</protein>
<dbReference type="GO" id="GO:0016787">
    <property type="term" value="F:hydrolase activity"/>
    <property type="evidence" value="ECO:0007669"/>
    <property type="project" value="UniProtKB-KW"/>
</dbReference>
<organism evidence="2 3">
    <name type="scientific">Marinomonas aquimarina</name>
    <dbReference type="NCBI Taxonomy" id="295068"/>
    <lineage>
        <taxon>Bacteria</taxon>
        <taxon>Pseudomonadati</taxon>
        <taxon>Pseudomonadota</taxon>
        <taxon>Gammaproteobacteria</taxon>
        <taxon>Oceanospirillales</taxon>
        <taxon>Oceanospirillaceae</taxon>
        <taxon>Marinomonas</taxon>
    </lineage>
</organism>
<dbReference type="Pfam" id="PF20408">
    <property type="entry name" value="Abhydrolase_11"/>
    <property type="match status" value="1"/>
</dbReference>
<keyword evidence="2" id="KW-0378">Hydrolase</keyword>
<dbReference type="Gene3D" id="3.40.50.1820">
    <property type="entry name" value="alpha/beta hydrolase"/>
    <property type="match status" value="1"/>
</dbReference>
<dbReference type="AlphaFoldDB" id="A0A1A8TH89"/>
<proteinExistence type="predicted"/>
<dbReference type="PANTHER" id="PTHR13136">
    <property type="entry name" value="TESTIS DEVELOPMENT PROTEIN PRTD"/>
    <property type="match status" value="1"/>
</dbReference>
<dbReference type="InterPro" id="IPR026555">
    <property type="entry name" value="NSL3/Tex30"/>
</dbReference>
<feature type="domain" description="KANL3/Tex30 alpha/beta hydrolase-like" evidence="1">
    <location>
        <begin position="4"/>
        <end position="188"/>
    </location>
</feature>
<dbReference type="InterPro" id="IPR046879">
    <property type="entry name" value="KANL3/Tex30_Abhydrolase"/>
</dbReference>
<dbReference type="RefSeq" id="WP_067209743.1">
    <property type="nucleotide sequence ID" value="NZ_FLOC01000011.1"/>
</dbReference>
<sequence length="195" mass="22007">MMKLYLLHGSGAGHQSVFLTQIKSRLEADLGGEIEPITLDYMQEIERTGKKRPPPKLAKLVAEVGARIDPQTPIVLLGKSMGSRIIAELCQSHNVQACVALGFPFYPAKKMDKHRLEHLEHSSEVPFLILQGTRDALGSKEWVQQQSLPNNVEIQWLDGADHDFNVLKRYNLSDSQVMQWLSGQIKPFLQRLDLI</sequence>
<dbReference type="STRING" id="295068.MAQ5080_02137"/>
<evidence type="ECO:0000313" key="3">
    <source>
        <dbReference type="Proteomes" id="UP000092627"/>
    </source>
</evidence>
<dbReference type="PANTHER" id="PTHR13136:SF11">
    <property type="entry name" value="TESTIS-EXPRESSED PROTEIN 30"/>
    <property type="match status" value="1"/>
</dbReference>
<evidence type="ECO:0000259" key="1">
    <source>
        <dbReference type="Pfam" id="PF20408"/>
    </source>
</evidence>
<dbReference type="SUPFAM" id="SSF53474">
    <property type="entry name" value="alpha/beta-Hydrolases"/>
    <property type="match status" value="1"/>
</dbReference>
<dbReference type="Proteomes" id="UP000092627">
    <property type="component" value="Unassembled WGS sequence"/>
</dbReference>
<name>A0A1A8TH89_9GAMM</name>
<keyword evidence="3" id="KW-1185">Reference proteome</keyword>
<evidence type="ECO:0000313" key="2">
    <source>
        <dbReference type="EMBL" id="SBS32011.1"/>
    </source>
</evidence>
<accession>A0A1A8TH89</accession>